<dbReference type="Pfam" id="PF02198">
    <property type="entry name" value="SAM_PNT"/>
    <property type="match status" value="1"/>
</dbReference>
<dbReference type="PROSITE" id="PS00346">
    <property type="entry name" value="ETS_DOMAIN_2"/>
    <property type="match status" value="1"/>
</dbReference>
<dbReference type="GO" id="GO:0000981">
    <property type="term" value="F:DNA-binding transcription factor activity, RNA polymerase II-specific"/>
    <property type="evidence" value="ECO:0007669"/>
    <property type="project" value="TreeGrafter"/>
</dbReference>
<evidence type="ECO:0000256" key="2">
    <source>
        <dbReference type="ARBA" id="ARBA00023125"/>
    </source>
</evidence>
<dbReference type="InterPro" id="IPR046328">
    <property type="entry name" value="ETS_fam"/>
</dbReference>
<dbReference type="Gene3D" id="1.10.150.50">
    <property type="entry name" value="Transcription Factor, Ets-1"/>
    <property type="match status" value="1"/>
</dbReference>
<dbReference type="InterPro" id="IPR036390">
    <property type="entry name" value="WH_DNA-bd_sf"/>
</dbReference>
<dbReference type="STRING" id="947166.A0A1D1UEI2"/>
<dbReference type="Pfam" id="PF00178">
    <property type="entry name" value="Ets"/>
    <property type="match status" value="1"/>
</dbReference>
<keyword evidence="7" id="KW-1185">Reference proteome</keyword>
<evidence type="ECO:0000259" key="5">
    <source>
        <dbReference type="PROSITE" id="PS51433"/>
    </source>
</evidence>
<dbReference type="GO" id="GO:0043565">
    <property type="term" value="F:sequence-specific DNA binding"/>
    <property type="evidence" value="ECO:0007669"/>
    <property type="project" value="InterPro"/>
</dbReference>
<dbReference type="PANTHER" id="PTHR11849:SF182">
    <property type="entry name" value="SAM POINTED DOMAIN-CONTAINING ETS TRANSCRIPTION FACTOR"/>
    <property type="match status" value="1"/>
</dbReference>
<evidence type="ECO:0000313" key="7">
    <source>
        <dbReference type="Proteomes" id="UP000186922"/>
    </source>
</evidence>
<proteinExistence type="inferred from homology"/>
<feature type="domain" description="PNT" evidence="5">
    <location>
        <begin position="165"/>
        <end position="251"/>
    </location>
</feature>
<dbReference type="InterPro" id="IPR003118">
    <property type="entry name" value="Pointed_dom"/>
</dbReference>
<dbReference type="OrthoDB" id="10057999at2759"/>
<keyword evidence="2 3" id="KW-0238">DNA-binding</keyword>
<name>A0A1D1UEI2_RAMVA</name>
<dbReference type="GO" id="GO:0030154">
    <property type="term" value="P:cell differentiation"/>
    <property type="evidence" value="ECO:0007669"/>
    <property type="project" value="TreeGrafter"/>
</dbReference>
<dbReference type="GO" id="GO:0005634">
    <property type="term" value="C:nucleus"/>
    <property type="evidence" value="ECO:0007669"/>
    <property type="project" value="UniProtKB-SubCell"/>
</dbReference>
<accession>A0A1D1UEI2</accession>
<dbReference type="PROSITE" id="PS50061">
    <property type="entry name" value="ETS_DOMAIN_3"/>
    <property type="match status" value="1"/>
</dbReference>
<dbReference type="SUPFAM" id="SSF47769">
    <property type="entry name" value="SAM/Pointed domain"/>
    <property type="match status" value="1"/>
</dbReference>
<dbReference type="Gene3D" id="1.10.10.10">
    <property type="entry name" value="Winged helix-like DNA-binding domain superfamily/Winged helix DNA-binding domain"/>
    <property type="match status" value="1"/>
</dbReference>
<evidence type="ECO:0000313" key="6">
    <source>
        <dbReference type="EMBL" id="GAU87891.1"/>
    </source>
</evidence>
<dbReference type="AlphaFoldDB" id="A0A1D1UEI2"/>
<keyword evidence="3" id="KW-0539">Nucleus</keyword>
<evidence type="ECO:0000256" key="3">
    <source>
        <dbReference type="RuleBase" id="RU004019"/>
    </source>
</evidence>
<dbReference type="SMART" id="SM00413">
    <property type="entry name" value="ETS"/>
    <property type="match status" value="1"/>
</dbReference>
<sequence>MAFNNGMFPDHERVRAVPVGSFTSNTSDNVFQSSPYNYNAQYAECSLSSPDSFLSQSPSPYSHTNEDFESVLNYSQDDAAVPYYGSQMLYNQAQPEVTYGTAFNAKEEAAPKTLRECLNKSTPASFSSSTQMGFEQTTSQAPVEPLNYALAREKMDQVHQLALRISLNDVQLASKSLCISADPTKWTAQNTHSWLLFTCVQYGVEPQHIELKEFVMAGLFLCALDLQAFCLRSPQYGEFLWSALEIWKIASNVKLDEAFGDYETSQQVQAIPQQQHPMMGQSRGVKTDVSLQDLVYDPASNLSMQVCAGPRGSFNGGVYTPFRPHGSPISTRSSIDEGVDGMMDPISDDESTMGDSYEHSGNTTGAHTHLWTFLKELLSKPNQHGSAIRWINHSEGIFKIEDSVRVARLWGLRKNRPAMNYDKLSRSIRQYYKKGIMKKTARSQRLVYQFCQPFAQ</sequence>
<organism evidence="6 7">
    <name type="scientific">Ramazzottius varieornatus</name>
    <name type="common">Water bear</name>
    <name type="synonym">Tardigrade</name>
    <dbReference type="NCBI Taxonomy" id="947166"/>
    <lineage>
        <taxon>Eukaryota</taxon>
        <taxon>Metazoa</taxon>
        <taxon>Ecdysozoa</taxon>
        <taxon>Tardigrada</taxon>
        <taxon>Eutardigrada</taxon>
        <taxon>Parachela</taxon>
        <taxon>Hypsibioidea</taxon>
        <taxon>Ramazzottiidae</taxon>
        <taxon>Ramazzottius</taxon>
    </lineage>
</organism>
<dbReference type="InterPro" id="IPR013761">
    <property type="entry name" value="SAM/pointed_sf"/>
</dbReference>
<dbReference type="Proteomes" id="UP000186922">
    <property type="component" value="Unassembled WGS sequence"/>
</dbReference>
<dbReference type="PRINTS" id="PR00454">
    <property type="entry name" value="ETSDOMAIN"/>
</dbReference>
<evidence type="ECO:0000259" key="4">
    <source>
        <dbReference type="PROSITE" id="PS50061"/>
    </source>
</evidence>
<dbReference type="PROSITE" id="PS51433">
    <property type="entry name" value="PNT"/>
    <property type="match status" value="1"/>
</dbReference>
<comment type="caution">
    <text evidence="6">The sequence shown here is derived from an EMBL/GenBank/DDBJ whole genome shotgun (WGS) entry which is preliminary data.</text>
</comment>
<feature type="domain" description="ETS" evidence="4">
    <location>
        <begin position="368"/>
        <end position="451"/>
    </location>
</feature>
<gene>
    <name evidence="6" type="primary">RvY_00679-1</name>
    <name evidence="6" type="synonym">RvY_00679.1</name>
    <name evidence="6" type="ORF">RvY_00679</name>
</gene>
<dbReference type="SUPFAM" id="SSF46785">
    <property type="entry name" value="Winged helix' DNA-binding domain"/>
    <property type="match status" value="1"/>
</dbReference>
<dbReference type="InterPro" id="IPR036388">
    <property type="entry name" value="WH-like_DNA-bd_sf"/>
</dbReference>
<comment type="similarity">
    <text evidence="1 3">Belongs to the ETS family.</text>
</comment>
<protein>
    <recommendedName>
        <fullName evidence="8">ETS domain-containing protein</fullName>
    </recommendedName>
</protein>
<dbReference type="InterPro" id="IPR000418">
    <property type="entry name" value="Ets_dom"/>
</dbReference>
<evidence type="ECO:0000256" key="1">
    <source>
        <dbReference type="ARBA" id="ARBA00005562"/>
    </source>
</evidence>
<dbReference type="EMBL" id="BDGG01000001">
    <property type="protein sequence ID" value="GAU87891.1"/>
    <property type="molecule type" value="Genomic_DNA"/>
</dbReference>
<reference evidence="6 7" key="1">
    <citation type="journal article" date="2016" name="Nat. Commun.">
        <title>Extremotolerant tardigrade genome and improved radiotolerance of human cultured cells by tardigrade-unique protein.</title>
        <authorList>
            <person name="Hashimoto T."/>
            <person name="Horikawa D.D."/>
            <person name="Saito Y."/>
            <person name="Kuwahara H."/>
            <person name="Kozuka-Hata H."/>
            <person name="Shin-I T."/>
            <person name="Minakuchi Y."/>
            <person name="Ohishi K."/>
            <person name="Motoyama A."/>
            <person name="Aizu T."/>
            <person name="Enomoto A."/>
            <person name="Kondo K."/>
            <person name="Tanaka S."/>
            <person name="Hara Y."/>
            <person name="Koshikawa S."/>
            <person name="Sagara H."/>
            <person name="Miura T."/>
            <person name="Yokobori S."/>
            <person name="Miyagawa K."/>
            <person name="Suzuki Y."/>
            <person name="Kubo T."/>
            <person name="Oyama M."/>
            <person name="Kohara Y."/>
            <person name="Fujiyama A."/>
            <person name="Arakawa K."/>
            <person name="Katayama T."/>
            <person name="Toyoda A."/>
            <person name="Kunieda T."/>
        </authorList>
    </citation>
    <scope>NUCLEOTIDE SEQUENCE [LARGE SCALE GENOMIC DNA]</scope>
    <source>
        <strain evidence="6 7">YOKOZUNA-1</strain>
    </source>
</reference>
<evidence type="ECO:0008006" key="8">
    <source>
        <dbReference type="Google" id="ProtNLM"/>
    </source>
</evidence>
<dbReference type="SMART" id="SM00251">
    <property type="entry name" value="SAM_PNT"/>
    <property type="match status" value="1"/>
</dbReference>
<comment type="subcellular location">
    <subcellularLocation>
        <location evidence="3">Nucleus</location>
    </subcellularLocation>
</comment>
<dbReference type="PANTHER" id="PTHR11849">
    <property type="entry name" value="ETS"/>
    <property type="match status" value="1"/>
</dbReference>